<keyword evidence="16" id="KW-1015">Disulfide bond</keyword>
<dbReference type="Pfam" id="PF01433">
    <property type="entry name" value="Peptidase_M1"/>
    <property type="match status" value="1"/>
</dbReference>
<dbReference type="FunFam" id="2.60.40.1910:FF:000008">
    <property type="entry name" value="Aminopeptidase"/>
    <property type="match status" value="1"/>
</dbReference>
<evidence type="ECO:0000256" key="18">
    <source>
        <dbReference type="PIRSR" id="PIRSR634016-1"/>
    </source>
</evidence>
<feature type="domain" description="Peptidase M1 membrane alanine aminopeptidase" evidence="22">
    <location>
        <begin position="128"/>
        <end position="349"/>
    </location>
</feature>
<dbReference type="EC" id="3.4.11.-" evidence="21"/>
<evidence type="ECO:0000256" key="3">
    <source>
        <dbReference type="ARBA" id="ARBA00004609"/>
    </source>
</evidence>
<comment type="similarity">
    <text evidence="4 21">Belongs to the peptidase M1 family.</text>
</comment>
<dbReference type="Gene3D" id="2.60.40.1910">
    <property type="match status" value="1"/>
</dbReference>
<evidence type="ECO:0000259" key="24">
    <source>
        <dbReference type="Pfam" id="PF17900"/>
    </source>
</evidence>
<dbReference type="InterPro" id="IPR045357">
    <property type="entry name" value="Aminopeptidase_N-like_N"/>
</dbReference>
<dbReference type="InterPro" id="IPR050344">
    <property type="entry name" value="Peptidase_M1_aminopeptidases"/>
</dbReference>
<keyword evidence="8" id="KW-0812">Transmembrane</keyword>
<dbReference type="GO" id="GO:0098552">
    <property type="term" value="C:side of membrane"/>
    <property type="evidence" value="ECO:0007669"/>
    <property type="project" value="UniProtKB-KW"/>
</dbReference>
<evidence type="ECO:0000256" key="15">
    <source>
        <dbReference type="ARBA" id="ARBA00023136"/>
    </source>
</evidence>
<keyword evidence="14 21" id="KW-0482">Metalloprotease</keyword>
<dbReference type="InterPro" id="IPR014782">
    <property type="entry name" value="Peptidase_M1_dom"/>
</dbReference>
<dbReference type="PANTHER" id="PTHR11533:SF294">
    <property type="entry name" value="THYROTROPIN-RELEASING HORMONE-DEGRADING ECTOENZYME"/>
    <property type="match status" value="1"/>
</dbReference>
<keyword evidence="10" id="KW-0732">Signal</keyword>
<proteinExistence type="evidence at transcript level"/>
<keyword evidence="12 19" id="KW-0862">Zinc</keyword>
<evidence type="ECO:0000256" key="21">
    <source>
        <dbReference type="RuleBase" id="RU364040"/>
    </source>
</evidence>
<evidence type="ECO:0000256" key="17">
    <source>
        <dbReference type="ARBA" id="ARBA00023180"/>
    </source>
</evidence>
<dbReference type="Gene3D" id="2.60.40.1730">
    <property type="entry name" value="tricorn interacting facor f3 domain"/>
    <property type="match status" value="1"/>
</dbReference>
<keyword evidence="13" id="KW-1133">Transmembrane helix</keyword>
<keyword evidence="6" id="KW-0336">GPI-anchor</keyword>
<keyword evidence="21 25" id="KW-0031">Aminopeptidase</keyword>
<evidence type="ECO:0000256" key="4">
    <source>
        <dbReference type="ARBA" id="ARBA00010136"/>
    </source>
</evidence>
<dbReference type="InterPro" id="IPR001930">
    <property type="entry name" value="Peptidase_M1"/>
</dbReference>
<dbReference type="GO" id="GO:0016285">
    <property type="term" value="F:alanyl aminopeptidase activity"/>
    <property type="evidence" value="ECO:0007669"/>
    <property type="project" value="UniProtKB-EC"/>
</dbReference>
<comment type="catalytic activity">
    <reaction evidence="1">
        <text>Release of an N-terminal amino acid, Xaa-|-Yaa- from a peptide, amide or arylamide. Xaa is preferably Ala, but may be most amino acids including Pro (slow action). When a terminal hydrophobic residue is followed by a prolyl residue, the two may be released as an intact Xaa-Pro dipeptide.</text>
        <dbReference type="EC" id="3.4.11.2"/>
    </reaction>
</comment>
<dbReference type="GO" id="GO:0005737">
    <property type="term" value="C:cytoplasm"/>
    <property type="evidence" value="ECO:0007669"/>
    <property type="project" value="TreeGrafter"/>
</dbReference>
<evidence type="ECO:0000256" key="9">
    <source>
        <dbReference type="ARBA" id="ARBA00022723"/>
    </source>
</evidence>
<dbReference type="GO" id="GO:0070006">
    <property type="term" value="F:metalloaminopeptidase activity"/>
    <property type="evidence" value="ECO:0007669"/>
    <property type="project" value="TreeGrafter"/>
</dbReference>
<evidence type="ECO:0000256" key="5">
    <source>
        <dbReference type="ARBA" id="ARBA00022475"/>
    </source>
</evidence>
<dbReference type="PRINTS" id="PR00756">
    <property type="entry name" value="ALADIPTASE"/>
</dbReference>
<dbReference type="GO" id="GO:0005886">
    <property type="term" value="C:plasma membrane"/>
    <property type="evidence" value="ECO:0007669"/>
    <property type="project" value="UniProtKB-SubCell"/>
</dbReference>
<protein>
    <recommendedName>
        <fullName evidence="21">Aminopeptidase</fullName>
        <ecNumber evidence="21">3.4.11.-</ecNumber>
    </recommendedName>
</protein>
<dbReference type="GO" id="GO:0006508">
    <property type="term" value="P:proteolysis"/>
    <property type="evidence" value="ECO:0007669"/>
    <property type="project" value="UniProtKB-KW"/>
</dbReference>
<feature type="binding site" evidence="19">
    <location>
        <position position="200"/>
    </location>
    <ligand>
        <name>Zn(2+)</name>
        <dbReference type="ChEBI" id="CHEBI:29105"/>
        <note>catalytic</note>
    </ligand>
</feature>
<dbReference type="GO" id="GO:0005615">
    <property type="term" value="C:extracellular space"/>
    <property type="evidence" value="ECO:0007669"/>
    <property type="project" value="TreeGrafter"/>
</dbReference>
<evidence type="ECO:0000256" key="12">
    <source>
        <dbReference type="ARBA" id="ARBA00022833"/>
    </source>
</evidence>
<dbReference type="GO" id="GO:0008270">
    <property type="term" value="F:zinc ion binding"/>
    <property type="evidence" value="ECO:0007669"/>
    <property type="project" value="UniProtKB-UniRule"/>
</dbReference>
<feature type="site" description="Transition state stabilizer" evidence="20">
    <location>
        <position position="286"/>
    </location>
</feature>
<evidence type="ECO:0000259" key="23">
    <source>
        <dbReference type="Pfam" id="PF11838"/>
    </source>
</evidence>
<evidence type="ECO:0000256" key="11">
    <source>
        <dbReference type="ARBA" id="ARBA00022801"/>
    </source>
</evidence>
<dbReference type="Gene3D" id="1.25.50.20">
    <property type="match status" value="1"/>
</dbReference>
<feature type="domain" description="ERAP1-like C-terminal" evidence="23">
    <location>
        <begin position="427"/>
        <end position="749"/>
    </location>
</feature>
<evidence type="ECO:0000256" key="20">
    <source>
        <dbReference type="PIRSR" id="PIRSR634016-4"/>
    </source>
</evidence>
<keyword evidence="15" id="KW-0472">Membrane</keyword>
<dbReference type="FunFam" id="1.10.390.10:FF:000016">
    <property type="entry name" value="Glutamyl aminopeptidase"/>
    <property type="match status" value="1"/>
</dbReference>
<dbReference type="InterPro" id="IPR024571">
    <property type="entry name" value="ERAP1-like_C_dom"/>
</dbReference>
<comment type="cofactor">
    <cofactor evidence="19 21">
        <name>Zn(2+)</name>
        <dbReference type="ChEBI" id="CHEBI:29105"/>
    </cofactor>
    <text evidence="19 21">Binds 1 zinc ion per subunit.</text>
</comment>
<evidence type="ECO:0000256" key="6">
    <source>
        <dbReference type="ARBA" id="ARBA00022622"/>
    </source>
</evidence>
<dbReference type="SUPFAM" id="SSF55486">
    <property type="entry name" value="Metalloproteases ('zincins'), catalytic domain"/>
    <property type="match status" value="1"/>
</dbReference>
<evidence type="ECO:0000256" key="14">
    <source>
        <dbReference type="ARBA" id="ARBA00023049"/>
    </source>
</evidence>
<dbReference type="EMBL" id="GADI01006478">
    <property type="protein sequence ID" value="JAA67330.1"/>
    <property type="molecule type" value="mRNA"/>
</dbReference>
<keyword evidence="6" id="KW-0449">Lipoprotein</keyword>
<name>A0A0K8R857_IXORI</name>
<evidence type="ECO:0000256" key="16">
    <source>
        <dbReference type="ARBA" id="ARBA00023157"/>
    </source>
</evidence>
<keyword evidence="11 21" id="KW-0378">Hydrolase</keyword>
<evidence type="ECO:0000256" key="2">
    <source>
        <dbReference type="ARBA" id="ARBA00004167"/>
    </source>
</evidence>
<dbReference type="PANTHER" id="PTHR11533">
    <property type="entry name" value="PROTEASE M1 ZINC METALLOPROTEASE"/>
    <property type="match status" value="1"/>
</dbReference>
<feature type="active site" description="Proton acceptor" evidence="18">
    <location>
        <position position="201"/>
    </location>
</feature>
<evidence type="ECO:0000256" key="1">
    <source>
        <dbReference type="ARBA" id="ARBA00000098"/>
    </source>
</evidence>
<comment type="subcellular location">
    <subcellularLocation>
        <location evidence="3">Cell membrane</location>
        <topology evidence="3">Lipid-anchor</topology>
        <topology evidence="3">GPI-anchor</topology>
    </subcellularLocation>
    <subcellularLocation>
        <location evidence="2">Membrane</location>
        <topology evidence="2">Single-pass membrane protein</topology>
    </subcellularLocation>
</comment>
<keyword evidence="9 19" id="KW-0479">Metal-binding</keyword>
<evidence type="ECO:0000259" key="22">
    <source>
        <dbReference type="Pfam" id="PF01433"/>
    </source>
</evidence>
<evidence type="ECO:0000256" key="8">
    <source>
        <dbReference type="ARBA" id="ARBA00022692"/>
    </source>
</evidence>
<keyword evidence="7 21" id="KW-0645">Protease</keyword>
<dbReference type="Pfam" id="PF17900">
    <property type="entry name" value="Peptidase_M1_N"/>
    <property type="match status" value="1"/>
</dbReference>
<dbReference type="InterPro" id="IPR034016">
    <property type="entry name" value="M1_APN-typ"/>
</dbReference>
<feature type="domain" description="Aminopeptidase N-like N-terminal" evidence="24">
    <location>
        <begin position="1"/>
        <end position="98"/>
    </location>
</feature>
<dbReference type="Pfam" id="PF11838">
    <property type="entry name" value="ERAP1_C"/>
    <property type="match status" value="1"/>
</dbReference>
<evidence type="ECO:0000256" key="13">
    <source>
        <dbReference type="ARBA" id="ARBA00022989"/>
    </source>
</evidence>
<evidence type="ECO:0000256" key="7">
    <source>
        <dbReference type="ARBA" id="ARBA00022670"/>
    </source>
</evidence>
<feature type="binding site" evidence="19">
    <location>
        <position position="204"/>
    </location>
    <ligand>
        <name>Zn(2+)</name>
        <dbReference type="ChEBI" id="CHEBI:29105"/>
        <note>catalytic</note>
    </ligand>
</feature>
<reference evidence="25" key="1">
    <citation type="submission" date="2012-12" db="EMBL/GenBank/DDBJ databases">
        <title>Identification and characterization of a phenylalanine ammonia-lyase gene family in Isatis indigotica Fort.</title>
        <authorList>
            <person name="Liu Q."/>
            <person name="Chen J."/>
            <person name="Zhou X."/>
            <person name="Di P."/>
            <person name="Xiao Y."/>
            <person name="Xuan H."/>
            <person name="Zhang L."/>
            <person name="Chen W."/>
        </authorList>
    </citation>
    <scope>NUCLEOTIDE SEQUENCE</scope>
    <source>
        <tissue evidence="25">Salivary gland</tissue>
    </source>
</reference>
<dbReference type="CDD" id="cd09601">
    <property type="entry name" value="M1_APN-Q_like"/>
    <property type="match status" value="1"/>
</dbReference>
<evidence type="ECO:0000313" key="25">
    <source>
        <dbReference type="EMBL" id="JAA67330.1"/>
    </source>
</evidence>
<dbReference type="FunFam" id="1.25.50.20:FF:000001">
    <property type="entry name" value="Aminopeptidase"/>
    <property type="match status" value="1"/>
</dbReference>
<sequence>MRFRGWLNDDLAGFYRSSYTDAAGNKRWLAATQFQATDARRAFPCFDEPDMKATFAVTMVRPSNLTAISNMPLKSTVDRGNGLMADTFETTVKMSTYLLAFVVSDFQYHGNEKFKVWARADAITAVEYSLSIGPKILEYYEEYFSIKYPLPKTDMIALPDFSAGAMENWGLVTFRETSLLFNKGASSSYNKQRVAEVVAHELAHQWFGNLVTMEWWDDLWLNEGFATYVEYIGTDVVHKDWGMLDQIVVNEVQSVMELDALKSSHPVSVPVDNPDEISENFDKISYSKGASIIRMMCYFLTEKIFRKGVTNYLKKRAYANAKQDDLWAELTMAQVQDPPVDVKKVMDTWTLQTGFPVVTVNRSYDQRTAVLTQKRFLLDEGATKSVLWQIPITYTDSVHRNWNDTTPRVWLNDESVSISQLPAASEWFIANVQEVGYYKVNYDERNWNLLITQLLTGHTEIHENNRAQIIDDILDLARAGVVDYKLALKVTEYLPRETEYIPWDAAFSNLLFLGSRLDTKEVYGIWMKYVLTLIKPNYDRLTWDQVEGESVLTSYLRADTYSIACKYGQKDCVDHAVRLLQSWKSNAQGSNPINPDYRSFVYCTAVANGDYDDWQFLWRTYNKTKDASEKSKILSSLGCSKEPWILTSFLEKVITPNSGIRRQDGAAVFTSVGRSVYGRSIAFNFLLSNWAQIHKMYAGSAFTLPRVFSAATGNIRSRFELDQLKTFYKQNQGTVSSIERTYRQTVESAEFNMRWMDKNYEQDTRVARRQDRISSSRL</sequence>
<evidence type="ECO:0000256" key="19">
    <source>
        <dbReference type="PIRSR" id="PIRSR634016-3"/>
    </source>
</evidence>
<dbReference type="InterPro" id="IPR027268">
    <property type="entry name" value="Peptidase_M4/M1_CTD_sf"/>
</dbReference>
<dbReference type="GO" id="GO:0043171">
    <property type="term" value="P:peptide catabolic process"/>
    <property type="evidence" value="ECO:0007669"/>
    <property type="project" value="TreeGrafter"/>
</dbReference>
<dbReference type="Gene3D" id="1.10.390.10">
    <property type="entry name" value="Neutral Protease Domain 2"/>
    <property type="match status" value="1"/>
</dbReference>
<dbReference type="SUPFAM" id="SSF63737">
    <property type="entry name" value="Leukotriene A4 hydrolase N-terminal domain"/>
    <property type="match status" value="1"/>
</dbReference>
<feature type="binding site" evidence="19">
    <location>
        <position position="223"/>
    </location>
    <ligand>
        <name>Zn(2+)</name>
        <dbReference type="ChEBI" id="CHEBI:29105"/>
        <note>catalytic</note>
    </ligand>
</feature>
<keyword evidence="5" id="KW-1003">Cell membrane</keyword>
<dbReference type="InterPro" id="IPR042097">
    <property type="entry name" value="Aminopeptidase_N-like_N_sf"/>
</dbReference>
<dbReference type="AlphaFoldDB" id="A0A0K8R857"/>
<dbReference type="GO" id="GO:0042277">
    <property type="term" value="F:peptide binding"/>
    <property type="evidence" value="ECO:0007669"/>
    <property type="project" value="TreeGrafter"/>
</dbReference>
<accession>A0A0K8R857</accession>
<keyword evidence="17" id="KW-0325">Glycoprotein</keyword>
<organism evidence="25">
    <name type="scientific">Ixodes ricinus</name>
    <name type="common">Common tick</name>
    <name type="synonym">Acarus ricinus</name>
    <dbReference type="NCBI Taxonomy" id="34613"/>
    <lineage>
        <taxon>Eukaryota</taxon>
        <taxon>Metazoa</taxon>
        <taxon>Ecdysozoa</taxon>
        <taxon>Arthropoda</taxon>
        <taxon>Chelicerata</taxon>
        <taxon>Arachnida</taxon>
        <taxon>Acari</taxon>
        <taxon>Parasitiformes</taxon>
        <taxon>Ixodida</taxon>
        <taxon>Ixodoidea</taxon>
        <taxon>Ixodidae</taxon>
        <taxon>Ixodinae</taxon>
        <taxon>Ixodes</taxon>
    </lineage>
</organism>
<evidence type="ECO:0000256" key="10">
    <source>
        <dbReference type="ARBA" id="ARBA00022729"/>
    </source>
</evidence>